<feature type="transmembrane region" description="Helical" evidence="1">
    <location>
        <begin position="164"/>
        <end position="181"/>
    </location>
</feature>
<keyword evidence="1" id="KW-0812">Transmembrane</keyword>
<protein>
    <recommendedName>
        <fullName evidence="4">Intracellular septation protein A</fullName>
    </recommendedName>
</protein>
<proteinExistence type="predicted"/>
<keyword evidence="1" id="KW-1133">Transmembrane helix</keyword>
<dbReference type="AlphaFoldDB" id="A0A1I1KY05"/>
<feature type="transmembrane region" description="Helical" evidence="1">
    <location>
        <begin position="31"/>
        <end position="54"/>
    </location>
</feature>
<name>A0A1I1KY05_9ACTN</name>
<feature type="transmembrane region" description="Helical" evidence="1">
    <location>
        <begin position="110"/>
        <end position="131"/>
    </location>
</feature>
<dbReference type="Proteomes" id="UP000198832">
    <property type="component" value="Unassembled WGS sequence"/>
</dbReference>
<gene>
    <name evidence="2" type="ORF">SAMN04487968_10962</name>
</gene>
<dbReference type="OrthoDB" id="3293025at2"/>
<dbReference type="STRING" id="574651.SAMN04487968_10962"/>
<feature type="transmembrane region" description="Helical" evidence="1">
    <location>
        <begin position="187"/>
        <end position="212"/>
    </location>
</feature>
<dbReference type="RefSeq" id="WP_091124423.1">
    <property type="nucleotide sequence ID" value="NZ_FOLB01000009.1"/>
</dbReference>
<keyword evidence="3" id="KW-1185">Reference proteome</keyword>
<evidence type="ECO:0008006" key="4">
    <source>
        <dbReference type="Google" id="ProtNLM"/>
    </source>
</evidence>
<reference evidence="2 3" key="1">
    <citation type="submission" date="2016-10" db="EMBL/GenBank/DDBJ databases">
        <authorList>
            <person name="de Groot N.N."/>
        </authorList>
    </citation>
    <scope>NUCLEOTIDE SEQUENCE [LARGE SCALE GENOMIC DNA]</scope>
    <source>
        <strain evidence="2 3">CGMCC 1.7056</strain>
    </source>
</reference>
<sequence>MIIRPVLVSGATPPVVVDEPAVIHLGRLRSVLVHGLLLVGEVVVIPGALLYALVVAGHPMLGLVSVLLWRVGCIGTRLGGGSRVPATCWLAFGLFLTRTVAGLVGSSVGLYLLVPTVLCAAQGLFFLGSSLTKRPAMMRLATDYAGQVPDHPGLRRLFAQLSSIWGGVHLVCACAGAWAITLSTSQAVALTSGLGVACTVTSIGGCVGWGVWRAARIPGLRIVCGERPVASPPRVDVLPAAA</sequence>
<organism evidence="2 3">
    <name type="scientific">Nocardioides terrae</name>
    <dbReference type="NCBI Taxonomy" id="574651"/>
    <lineage>
        <taxon>Bacteria</taxon>
        <taxon>Bacillati</taxon>
        <taxon>Actinomycetota</taxon>
        <taxon>Actinomycetes</taxon>
        <taxon>Propionibacteriales</taxon>
        <taxon>Nocardioidaceae</taxon>
        <taxon>Nocardioides</taxon>
    </lineage>
</organism>
<evidence type="ECO:0000256" key="1">
    <source>
        <dbReference type="SAM" id="Phobius"/>
    </source>
</evidence>
<evidence type="ECO:0000313" key="2">
    <source>
        <dbReference type="EMBL" id="SFC65689.1"/>
    </source>
</evidence>
<evidence type="ECO:0000313" key="3">
    <source>
        <dbReference type="Proteomes" id="UP000198832"/>
    </source>
</evidence>
<accession>A0A1I1KY05</accession>
<keyword evidence="1" id="KW-0472">Membrane</keyword>
<dbReference type="EMBL" id="FOLB01000009">
    <property type="protein sequence ID" value="SFC65689.1"/>
    <property type="molecule type" value="Genomic_DNA"/>
</dbReference>